<sequence>MRPHRRSQHGMAVVAALVVVMVATVLVTGLLQRQATDVRALGNEMARAQARLLMTAGVDWARLILRSDGLRTAVTTRQGQMWATPIEDTRVALDGDRTAVLSGRIEDEQGKFNLRNLAQNGAVRDDDITALRRLLPLLDLPEGLAAFVAARIAAAQRDPGTASQDDEPARSARLPAAPMPTRLDDLGHMEVLGPAAIAALRPHVTLLPERTDVNVNTATPEVLAALTGLPLPAMRGVAAQRDAGQTFNDAAGFWLRIESIGVTSAKPNVVVNSNWFLVKGAVTLERAVVGTEALLQRGAAPSPEIVWIRELP</sequence>
<dbReference type="InterPro" id="IPR049179">
    <property type="entry name" value="T2SSK_SAM-like_2nd"/>
</dbReference>
<dbReference type="Proteomes" id="UP000318405">
    <property type="component" value="Unassembled WGS sequence"/>
</dbReference>
<feature type="domain" description="T2SS protein K first SAM-like" evidence="14">
    <location>
        <begin position="110"/>
        <end position="209"/>
    </location>
</feature>
<dbReference type="Gene3D" id="1.10.40.60">
    <property type="entry name" value="EpsJ-like"/>
    <property type="match status" value="2"/>
</dbReference>
<evidence type="ECO:0000256" key="9">
    <source>
        <dbReference type="ARBA" id="ARBA00023136"/>
    </source>
</evidence>
<evidence type="ECO:0000256" key="10">
    <source>
        <dbReference type="PIRNR" id="PIRNR002786"/>
    </source>
</evidence>
<evidence type="ECO:0000256" key="12">
    <source>
        <dbReference type="SAM" id="Phobius"/>
    </source>
</evidence>
<feature type="region of interest" description="Disordered" evidence="11">
    <location>
        <begin position="158"/>
        <end position="177"/>
    </location>
</feature>
<dbReference type="Gene3D" id="3.30.1300.30">
    <property type="entry name" value="GSPII I/J protein-like"/>
    <property type="match status" value="1"/>
</dbReference>
<evidence type="ECO:0000256" key="5">
    <source>
        <dbReference type="ARBA" id="ARBA00022519"/>
    </source>
</evidence>
<dbReference type="SUPFAM" id="SSF158544">
    <property type="entry name" value="GspK insert domain-like"/>
    <property type="match status" value="1"/>
</dbReference>
<evidence type="ECO:0000256" key="8">
    <source>
        <dbReference type="ARBA" id="ARBA00022989"/>
    </source>
</evidence>
<evidence type="ECO:0000313" key="15">
    <source>
        <dbReference type="EMBL" id="TSH90651.1"/>
    </source>
</evidence>
<comment type="subcellular location">
    <subcellularLocation>
        <location evidence="1 10">Cell inner membrane</location>
    </subcellularLocation>
</comment>
<keyword evidence="7" id="KW-0653">Protein transport</keyword>
<dbReference type="NCBIfam" id="NF037980">
    <property type="entry name" value="T2SS_GspK"/>
    <property type="match status" value="1"/>
</dbReference>
<keyword evidence="8 12" id="KW-1133">Transmembrane helix</keyword>
<keyword evidence="5 10" id="KW-0997">Cell inner membrane</keyword>
<gene>
    <name evidence="15" type="ORF">FOZ76_22895</name>
</gene>
<keyword evidence="9 10" id="KW-0472">Membrane</keyword>
<proteinExistence type="inferred from homology"/>
<dbReference type="PANTHER" id="PTHR38831:SF1">
    <property type="entry name" value="TYPE II SECRETION SYSTEM PROTEIN K-RELATED"/>
    <property type="match status" value="1"/>
</dbReference>
<dbReference type="EMBL" id="VLTJ01000039">
    <property type="protein sequence ID" value="TSH90651.1"/>
    <property type="molecule type" value="Genomic_DNA"/>
</dbReference>
<evidence type="ECO:0000259" key="13">
    <source>
        <dbReference type="Pfam" id="PF03934"/>
    </source>
</evidence>
<dbReference type="InterPro" id="IPR038072">
    <property type="entry name" value="GspK_central_sf"/>
</dbReference>
<evidence type="ECO:0000313" key="16">
    <source>
        <dbReference type="Proteomes" id="UP000318405"/>
    </source>
</evidence>
<protein>
    <recommendedName>
        <fullName evidence="10">Type II secretion system protein K</fullName>
    </recommendedName>
</protein>
<comment type="caution">
    <text evidence="15">The sequence shown here is derived from an EMBL/GenBank/DDBJ whole genome shotgun (WGS) entry which is preliminary data.</text>
</comment>
<evidence type="ECO:0000259" key="14">
    <source>
        <dbReference type="Pfam" id="PF21687"/>
    </source>
</evidence>
<organism evidence="15 16">
    <name type="scientific">Verticiella sediminum</name>
    <dbReference type="NCBI Taxonomy" id="1247510"/>
    <lineage>
        <taxon>Bacteria</taxon>
        <taxon>Pseudomonadati</taxon>
        <taxon>Pseudomonadota</taxon>
        <taxon>Betaproteobacteria</taxon>
        <taxon>Burkholderiales</taxon>
        <taxon>Alcaligenaceae</taxon>
        <taxon>Verticiella</taxon>
    </lineage>
</organism>
<dbReference type="RefSeq" id="WP_143950568.1">
    <property type="nucleotide sequence ID" value="NZ_BAABMB010000003.1"/>
</dbReference>
<evidence type="ECO:0000256" key="7">
    <source>
        <dbReference type="ARBA" id="ARBA00022927"/>
    </source>
</evidence>
<dbReference type="Pfam" id="PF21687">
    <property type="entry name" value="T2SSK_1st"/>
    <property type="match status" value="1"/>
</dbReference>
<keyword evidence="16" id="KW-1185">Reference proteome</keyword>
<evidence type="ECO:0000256" key="3">
    <source>
        <dbReference type="ARBA" id="ARBA00022448"/>
    </source>
</evidence>
<evidence type="ECO:0000256" key="4">
    <source>
        <dbReference type="ARBA" id="ARBA00022475"/>
    </source>
</evidence>
<reference evidence="15 16" key="1">
    <citation type="submission" date="2019-07" db="EMBL/GenBank/DDBJ databases">
        <title>Qingshengfaniella alkalisoli gen. nov., sp. nov., isolated from saline soil.</title>
        <authorList>
            <person name="Xu L."/>
            <person name="Huang X.-X."/>
            <person name="Sun J.-Q."/>
        </authorList>
    </citation>
    <scope>NUCLEOTIDE SEQUENCE [LARGE SCALE GENOMIC DNA]</scope>
    <source>
        <strain evidence="15 16">DSM 27279</strain>
    </source>
</reference>
<feature type="transmembrane region" description="Helical" evidence="12">
    <location>
        <begin position="12"/>
        <end position="31"/>
    </location>
</feature>
<dbReference type="PANTHER" id="PTHR38831">
    <property type="entry name" value="TYPE II SECRETION SYSTEM PROTEIN K"/>
    <property type="match status" value="1"/>
</dbReference>
<evidence type="ECO:0000256" key="11">
    <source>
        <dbReference type="SAM" id="MobiDB-lite"/>
    </source>
</evidence>
<keyword evidence="4 10" id="KW-1003">Cell membrane</keyword>
<dbReference type="AlphaFoldDB" id="A0A556ACP2"/>
<dbReference type="OrthoDB" id="5293133at2"/>
<keyword evidence="6 12" id="KW-0812">Transmembrane</keyword>
<dbReference type="PIRSF" id="PIRSF002786">
    <property type="entry name" value="XcpX"/>
    <property type="match status" value="1"/>
</dbReference>
<evidence type="ECO:0000256" key="1">
    <source>
        <dbReference type="ARBA" id="ARBA00004533"/>
    </source>
</evidence>
<dbReference type="InterPro" id="IPR005628">
    <property type="entry name" value="GspK"/>
</dbReference>
<name>A0A556ACP2_9BURK</name>
<keyword evidence="3 10" id="KW-0813">Transport</keyword>
<feature type="domain" description="T2SS protein K second SAM-like" evidence="13">
    <location>
        <begin position="213"/>
        <end position="271"/>
    </location>
</feature>
<dbReference type="InterPro" id="IPR049031">
    <property type="entry name" value="T2SSK_SAM-like_1st"/>
</dbReference>
<evidence type="ECO:0000256" key="6">
    <source>
        <dbReference type="ARBA" id="ARBA00022692"/>
    </source>
</evidence>
<dbReference type="GO" id="GO:0009306">
    <property type="term" value="P:protein secretion"/>
    <property type="evidence" value="ECO:0007669"/>
    <property type="project" value="InterPro"/>
</dbReference>
<dbReference type="GO" id="GO:0005886">
    <property type="term" value="C:plasma membrane"/>
    <property type="evidence" value="ECO:0007669"/>
    <property type="project" value="UniProtKB-SubCell"/>
</dbReference>
<comment type="similarity">
    <text evidence="2 10">Belongs to the GSP K family.</text>
</comment>
<dbReference type="Pfam" id="PF03934">
    <property type="entry name" value="T2SSK"/>
    <property type="match status" value="1"/>
</dbReference>
<evidence type="ECO:0000256" key="2">
    <source>
        <dbReference type="ARBA" id="ARBA00007246"/>
    </source>
</evidence>
<accession>A0A556ACP2</accession>